<evidence type="ECO:0000256" key="3">
    <source>
        <dbReference type="RuleBase" id="RU369102"/>
    </source>
</evidence>
<dbReference type="Proteomes" id="UP000316621">
    <property type="component" value="Chromosome 8"/>
</dbReference>
<name>A0A4Y7KQ69_PAPSO</name>
<dbReference type="GO" id="GO:0006749">
    <property type="term" value="P:glutathione metabolic process"/>
    <property type="evidence" value="ECO:0007669"/>
    <property type="project" value="TreeGrafter"/>
</dbReference>
<organism evidence="5 6">
    <name type="scientific">Papaver somniferum</name>
    <name type="common">Opium poppy</name>
    <dbReference type="NCBI Taxonomy" id="3469"/>
    <lineage>
        <taxon>Eukaryota</taxon>
        <taxon>Viridiplantae</taxon>
        <taxon>Streptophyta</taxon>
        <taxon>Embryophyta</taxon>
        <taxon>Tracheophyta</taxon>
        <taxon>Spermatophyta</taxon>
        <taxon>Magnoliopsida</taxon>
        <taxon>Ranunculales</taxon>
        <taxon>Papaveraceae</taxon>
        <taxon>Papaveroideae</taxon>
        <taxon>Papaver</taxon>
    </lineage>
</organism>
<reference evidence="5 6" key="1">
    <citation type="journal article" date="2018" name="Science">
        <title>The opium poppy genome and morphinan production.</title>
        <authorList>
            <person name="Guo L."/>
            <person name="Winzer T."/>
            <person name="Yang X."/>
            <person name="Li Y."/>
            <person name="Ning Z."/>
            <person name="He Z."/>
            <person name="Teodor R."/>
            <person name="Lu Y."/>
            <person name="Bowser T.A."/>
            <person name="Graham I.A."/>
            <person name="Ye K."/>
        </authorList>
    </citation>
    <scope>NUCLEOTIDE SEQUENCE [LARGE SCALE GENOMIC DNA]</scope>
    <source>
        <strain evidence="6">cv. HN1</strain>
        <tissue evidence="5">Leaves</tissue>
    </source>
</reference>
<feature type="domain" description="GST N-terminal" evidence="4">
    <location>
        <begin position="8"/>
        <end position="87"/>
    </location>
</feature>
<dbReference type="EC" id="2.5.1.18" evidence="3"/>
<dbReference type="SFLD" id="SFLDG00358">
    <property type="entry name" value="Main_(cytGST)"/>
    <property type="match status" value="1"/>
</dbReference>
<feature type="non-terminal residue" evidence="5">
    <location>
        <position position="143"/>
    </location>
</feature>
<dbReference type="SFLD" id="SFLDS00019">
    <property type="entry name" value="Glutathione_Transferase_(cytos"/>
    <property type="match status" value="1"/>
</dbReference>
<evidence type="ECO:0000259" key="4">
    <source>
        <dbReference type="PROSITE" id="PS50404"/>
    </source>
</evidence>
<evidence type="ECO:0000313" key="5">
    <source>
        <dbReference type="EMBL" id="RZC75483.1"/>
    </source>
</evidence>
<sequence length="143" mass="16704">MEKELQSDRIELYGKWSSSYCLRVELALKLKGIPFENMEEDTKNKSEALLKYNPIHKKIPVPVHDGRAIAESLVILEYIDETWTHAPSLLPEDAYERAKARFWENFYDQKFLPSSSAVMKSKGDEERKKAIEDLLENTRLLEE</sequence>
<dbReference type="SUPFAM" id="SSF52833">
    <property type="entry name" value="Thioredoxin-like"/>
    <property type="match status" value="1"/>
</dbReference>
<dbReference type="FunFam" id="3.40.30.10:FF:000014">
    <property type="entry name" value="Tau class glutathione S-transferase"/>
    <property type="match status" value="1"/>
</dbReference>
<dbReference type="AlphaFoldDB" id="A0A4Y7KQ69"/>
<dbReference type="GO" id="GO:0004364">
    <property type="term" value="F:glutathione transferase activity"/>
    <property type="evidence" value="ECO:0007669"/>
    <property type="project" value="UniProtKB-UniRule"/>
</dbReference>
<dbReference type="InterPro" id="IPR036249">
    <property type="entry name" value="Thioredoxin-like_sf"/>
</dbReference>
<dbReference type="PROSITE" id="PS50404">
    <property type="entry name" value="GST_NTER"/>
    <property type="match status" value="1"/>
</dbReference>
<dbReference type="InterPro" id="IPR004045">
    <property type="entry name" value="Glutathione_S-Trfase_N"/>
</dbReference>
<dbReference type="EMBL" id="CM010722">
    <property type="protein sequence ID" value="RZC75483.1"/>
    <property type="molecule type" value="Genomic_DNA"/>
</dbReference>
<dbReference type="SFLD" id="SFLDG01152">
    <property type="entry name" value="Main.3:_Omega-_and_Tau-like"/>
    <property type="match status" value="1"/>
</dbReference>
<dbReference type="Pfam" id="PF13409">
    <property type="entry name" value="GST_N_2"/>
    <property type="match status" value="1"/>
</dbReference>
<dbReference type="GO" id="GO:0005829">
    <property type="term" value="C:cytosol"/>
    <property type="evidence" value="ECO:0007669"/>
    <property type="project" value="UniProtKB-SubCell"/>
</dbReference>
<comment type="function">
    <text evidence="3">Is involved in the conjugation of reduced glutathione to a wide number of exogenous and endogenous hydrophobic electrophiles.</text>
</comment>
<comment type="similarity">
    <text evidence="3">Belongs to the GST superfamily.</text>
</comment>
<protein>
    <recommendedName>
        <fullName evidence="3">Glutathione S-transferase</fullName>
        <ecNumber evidence="3">2.5.1.18</ecNumber>
    </recommendedName>
</protein>
<comment type="subcellular location">
    <subcellularLocation>
        <location evidence="3">Cytoplasm</location>
        <location evidence="3">Cytosol</location>
    </subcellularLocation>
</comment>
<keyword evidence="1 3" id="KW-0808">Transferase</keyword>
<dbReference type="InterPro" id="IPR045073">
    <property type="entry name" value="Omega/Tau-like"/>
</dbReference>
<dbReference type="SMR" id="A0A4Y7KQ69"/>
<accession>A0A4Y7KQ69</accession>
<dbReference type="PANTHER" id="PTHR11260:SF622">
    <property type="entry name" value="GLUTATHIONE S-TRANSFERASE"/>
    <property type="match status" value="1"/>
</dbReference>
<gene>
    <name evidence="5" type="ORF">C5167_050968</name>
</gene>
<dbReference type="InterPro" id="IPR040079">
    <property type="entry name" value="Glutathione_S-Trfase"/>
</dbReference>
<keyword evidence="3" id="KW-0963">Cytoplasm</keyword>
<proteinExistence type="inferred from homology"/>
<evidence type="ECO:0000256" key="1">
    <source>
        <dbReference type="ARBA" id="ARBA00022679"/>
    </source>
</evidence>
<keyword evidence="6" id="KW-1185">Reference proteome</keyword>
<dbReference type="PANTHER" id="PTHR11260">
    <property type="entry name" value="GLUTATHIONE S-TRANSFERASE, GST, SUPERFAMILY, GST DOMAIN CONTAINING"/>
    <property type="match status" value="1"/>
</dbReference>
<evidence type="ECO:0000256" key="2">
    <source>
        <dbReference type="ARBA" id="ARBA00047960"/>
    </source>
</evidence>
<dbReference type="Gene3D" id="3.40.30.10">
    <property type="entry name" value="Glutaredoxin"/>
    <property type="match status" value="1"/>
</dbReference>
<dbReference type="OMA" id="KARFWEN"/>
<evidence type="ECO:0000313" key="6">
    <source>
        <dbReference type="Proteomes" id="UP000316621"/>
    </source>
</evidence>
<dbReference type="Gene3D" id="1.20.1050.10">
    <property type="match status" value="1"/>
</dbReference>
<dbReference type="STRING" id="3469.A0A4Y7KQ69"/>
<dbReference type="CDD" id="cd03058">
    <property type="entry name" value="GST_N_Tau"/>
    <property type="match status" value="1"/>
</dbReference>
<comment type="catalytic activity">
    <reaction evidence="2 3">
        <text>RX + glutathione = an S-substituted glutathione + a halide anion + H(+)</text>
        <dbReference type="Rhea" id="RHEA:16437"/>
        <dbReference type="ChEBI" id="CHEBI:15378"/>
        <dbReference type="ChEBI" id="CHEBI:16042"/>
        <dbReference type="ChEBI" id="CHEBI:17792"/>
        <dbReference type="ChEBI" id="CHEBI:57925"/>
        <dbReference type="ChEBI" id="CHEBI:90779"/>
        <dbReference type="EC" id="2.5.1.18"/>
    </reaction>
</comment>
<dbReference type="Gramene" id="RZC75483">
    <property type="protein sequence ID" value="RZC75483"/>
    <property type="gene ID" value="C5167_050968"/>
</dbReference>